<keyword evidence="2" id="KW-0058">Aromatic hydrocarbons catabolism</keyword>
<dbReference type="InterPro" id="IPR025944">
    <property type="entry name" value="Sigma_54_int_dom_CS"/>
</dbReference>
<dbReference type="NCBIfam" id="TIGR00229">
    <property type="entry name" value="sensory_box"/>
    <property type="match status" value="1"/>
</dbReference>
<evidence type="ECO:0000256" key="2">
    <source>
        <dbReference type="ARBA" id="ARBA00022797"/>
    </source>
</evidence>
<keyword evidence="1" id="KW-0547">Nucleotide-binding</keyword>
<dbReference type="PROSITE" id="PS50112">
    <property type="entry name" value="PAS"/>
    <property type="match status" value="1"/>
</dbReference>
<evidence type="ECO:0000256" key="8">
    <source>
        <dbReference type="SAM" id="Coils"/>
    </source>
</evidence>
<proteinExistence type="predicted"/>
<dbReference type="InterPro" id="IPR035965">
    <property type="entry name" value="PAS-like_dom_sf"/>
</dbReference>
<dbReference type="SMART" id="SM00382">
    <property type="entry name" value="AAA"/>
    <property type="match status" value="1"/>
</dbReference>
<dbReference type="InterPro" id="IPR000700">
    <property type="entry name" value="PAS-assoc_C"/>
</dbReference>
<dbReference type="PANTHER" id="PTHR32071:SF57">
    <property type="entry name" value="C4-DICARBOXYLATE TRANSPORT TRANSCRIPTIONAL REGULATORY PROTEIN DCTD"/>
    <property type="match status" value="1"/>
</dbReference>
<dbReference type="InterPro" id="IPR002078">
    <property type="entry name" value="Sigma_54_int"/>
</dbReference>
<keyword evidence="3" id="KW-0067">ATP-binding</keyword>
<feature type="coiled-coil region" evidence="8">
    <location>
        <begin position="86"/>
        <end position="113"/>
    </location>
</feature>
<dbReference type="FunFam" id="3.40.50.300:FF:000006">
    <property type="entry name" value="DNA-binding transcriptional regulator NtrC"/>
    <property type="match status" value="1"/>
</dbReference>
<dbReference type="InterPro" id="IPR025662">
    <property type="entry name" value="Sigma_54_int_dom_ATP-bd_1"/>
</dbReference>
<name>A0A8I1A4F4_THEIN</name>
<evidence type="ECO:0000256" key="3">
    <source>
        <dbReference type="ARBA" id="ARBA00022840"/>
    </source>
</evidence>
<gene>
    <name evidence="12" type="ORF">I8U20_04745</name>
</gene>
<feature type="domain" description="PAC" evidence="11">
    <location>
        <begin position="170"/>
        <end position="222"/>
    </location>
</feature>
<dbReference type="EMBL" id="JAECVW010000002">
    <property type="protein sequence ID" value="MBH8594634.1"/>
    <property type="molecule type" value="Genomic_DNA"/>
</dbReference>
<dbReference type="InterPro" id="IPR000014">
    <property type="entry name" value="PAS"/>
</dbReference>
<dbReference type="GO" id="GO:0003677">
    <property type="term" value="F:DNA binding"/>
    <property type="evidence" value="ECO:0007669"/>
    <property type="project" value="UniProtKB-KW"/>
</dbReference>
<evidence type="ECO:0000259" key="10">
    <source>
        <dbReference type="PROSITE" id="PS50112"/>
    </source>
</evidence>
<accession>A0A8I1A4F4</accession>
<feature type="domain" description="Sigma-54 factor interaction" evidence="9">
    <location>
        <begin position="233"/>
        <end position="463"/>
    </location>
</feature>
<dbReference type="Pfam" id="PF00158">
    <property type="entry name" value="Sigma54_activat"/>
    <property type="match status" value="1"/>
</dbReference>
<sequence length="561" mass="63941">MEKVGEIQGMKKLETGIAVFDREGKALYTDKKILRWLEGAGQTELKQWVFGKNTSLPASRIIKHQDRYLQMNLYSCRGMVILVVVNLTALKEMEEQLEEAKAVRDELDATIQNSYDAIYIVDANGITRKTNDAIERLTGIPKEYYIGKDMRYLEKRGIVKKSVSFEVMKKKKPVTMVQETATGKVLLMTGSPVFNEEGEVIRVVTNLRDISELNRLKEELSRLRKFHAGDEPVVVESPEMKQVMELAGRVAETDTTVLLLGESGVGKEVIARMIHKNSKRYEKGAFIKVNCGAIPEELLESELFGYESGAFTGAKKEGKAGLFELAHEGTLFLDEIGEMPVRLQVKLLRVLQDQEYRRLGGLKTIKVNTRIIAATNRDLRKMVAEGKFREDLYYRLCVVPIEIPPLRKRLQDIVPMIRFYMEKYNRKYQTHKQMAGETMQVLQNYHWPGNIRELANLIERLLVTTPSDVILPEHLPFSSGGKRTGQNEFAEAVECLDAEKLGGLKKVMKQMERQIISSAFQKYNSSYEVAKALKISQSTAIRKAYQYGIRSKNKNIGKKRL</sequence>
<dbReference type="InterPro" id="IPR027417">
    <property type="entry name" value="P-loop_NTPase"/>
</dbReference>
<dbReference type="Pfam" id="PF13426">
    <property type="entry name" value="PAS_9"/>
    <property type="match status" value="1"/>
</dbReference>
<keyword evidence="4" id="KW-0805">Transcription regulation</keyword>
<dbReference type="InterPro" id="IPR058031">
    <property type="entry name" value="AAA_lid_NorR"/>
</dbReference>
<dbReference type="Pfam" id="PF18024">
    <property type="entry name" value="HTH_50"/>
    <property type="match status" value="1"/>
</dbReference>
<dbReference type="PROSITE" id="PS00675">
    <property type="entry name" value="SIGMA54_INTERACT_1"/>
    <property type="match status" value="1"/>
</dbReference>
<dbReference type="SUPFAM" id="SSF52540">
    <property type="entry name" value="P-loop containing nucleoside triphosphate hydrolases"/>
    <property type="match status" value="1"/>
</dbReference>
<dbReference type="PANTHER" id="PTHR32071">
    <property type="entry name" value="TRANSCRIPTIONAL REGULATORY PROTEIN"/>
    <property type="match status" value="1"/>
</dbReference>
<evidence type="ECO:0000313" key="12">
    <source>
        <dbReference type="EMBL" id="MBH8594634.1"/>
    </source>
</evidence>
<dbReference type="Gene3D" id="1.10.8.60">
    <property type="match status" value="1"/>
</dbReference>
<dbReference type="InterPro" id="IPR003593">
    <property type="entry name" value="AAA+_ATPase"/>
</dbReference>
<comment type="caution">
    <text evidence="12">The sequence shown here is derived from an EMBL/GenBank/DDBJ whole genome shotgun (WGS) entry which is preliminary data.</text>
</comment>
<dbReference type="PROSITE" id="PS50113">
    <property type="entry name" value="PAC"/>
    <property type="match status" value="1"/>
</dbReference>
<evidence type="ECO:0000259" key="9">
    <source>
        <dbReference type="PROSITE" id="PS50045"/>
    </source>
</evidence>
<evidence type="ECO:0000256" key="1">
    <source>
        <dbReference type="ARBA" id="ARBA00022741"/>
    </source>
</evidence>
<dbReference type="AlphaFoldDB" id="A0A8I1A4F4"/>
<evidence type="ECO:0000256" key="5">
    <source>
        <dbReference type="ARBA" id="ARBA00023125"/>
    </source>
</evidence>
<protein>
    <recommendedName>
        <fullName evidence="7">HTH-type transcriptional regulatory protein TyrR</fullName>
    </recommendedName>
</protein>
<feature type="domain" description="PAS" evidence="10">
    <location>
        <begin position="103"/>
        <end position="150"/>
    </location>
</feature>
<dbReference type="Proteomes" id="UP000633619">
    <property type="component" value="Unassembled WGS sequence"/>
</dbReference>
<reference evidence="12 13" key="1">
    <citation type="submission" date="2020-12" db="EMBL/GenBank/DDBJ databases">
        <title>WGS of Thermoactinomyces spp.</title>
        <authorList>
            <person name="Cheng K."/>
        </authorList>
    </citation>
    <scope>NUCLEOTIDE SEQUENCE [LARGE SCALE GENOMIC DNA]</scope>
    <source>
        <strain evidence="13">CICC 10671\DSM 43846</strain>
    </source>
</reference>
<keyword evidence="6" id="KW-0804">Transcription</keyword>
<dbReference type="CDD" id="cd00009">
    <property type="entry name" value="AAA"/>
    <property type="match status" value="1"/>
</dbReference>
<dbReference type="Pfam" id="PF25601">
    <property type="entry name" value="AAA_lid_14"/>
    <property type="match status" value="1"/>
</dbReference>
<evidence type="ECO:0000256" key="7">
    <source>
        <dbReference type="ARBA" id="ARBA00029500"/>
    </source>
</evidence>
<dbReference type="SUPFAM" id="SSF55785">
    <property type="entry name" value="PYP-like sensor domain (PAS domain)"/>
    <property type="match status" value="1"/>
</dbReference>
<evidence type="ECO:0000313" key="13">
    <source>
        <dbReference type="Proteomes" id="UP000633619"/>
    </source>
</evidence>
<organism evidence="12 13">
    <name type="scientific">Thermoactinomyces intermedius</name>
    <dbReference type="NCBI Taxonomy" id="2024"/>
    <lineage>
        <taxon>Bacteria</taxon>
        <taxon>Bacillati</taxon>
        <taxon>Bacillota</taxon>
        <taxon>Bacilli</taxon>
        <taxon>Bacillales</taxon>
        <taxon>Thermoactinomycetaceae</taxon>
        <taxon>Thermoactinomyces</taxon>
    </lineage>
</organism>
<dbReference type="RefSeq" id="WP_181731883.1">
    <property type="nucleotide sequence ID" value="NZ_JACEIR010000004.1"/>
</dbReference>
<dbReference type="InterPro" id="IPR030828">
    <property type="entry name" value="HTH_TyrR"/>
</dbReference>
<evidence type="ECO:0000256" key="4">
    <source>
        <dbReference type="ARBA" id="ARBA00023015"/>
    </source>
</evidence>
<dbReference type="GO" id="GO:0005524">
    <property type="term" value="F:ATP binding"/>
    <property type="evidence" value="ECO:0007669"/>
    <property type="project" value="UniProtKB-KW"/>
</dbReference>
<dbReference type="PROSITE" id="PS50045">
    <property type="entry name" value="SIGMA54_INTERACT_4"/>
    <property type="match status" value="1"/>
</dbReference>
<dbReference type="Gene3D" id="3.40.50.300">
    <property type="entry name" value="P-loop containing nucleotide triphosphate hydrolases"/>
    <property type="match status" value="1"/>
</dbReference>
<dbReference type="GO" id="GO:0006355">
    <property type="term" value="P:regulation of DNA-templated transcription"/>
    <property type="evidence" value="ECO:0007669"/>
    <property type="project" value="InterPro"/>
</dbReference>
<dbReference type="InterPro" id="IPR009057">
    <property type="entry name" value="Homeodomain-like_sf"/>
</dbReference>
<keyword evidence="5" id="KW-0238">DNA-binding</keyword>
<keyword evidence="8" id="KW-0175">Coiled coil</keyword>
<evidence type="ECO:0000259" key="11">
    <source>
        <dbReference type="PROSITE" id="PS50113"/>
    </source>
</evidence>
<dbReference type="SUPFAM" id="SSF46689">
    <property type="entry name" value="Homeodomain-like"/>
    <property type="match status" value="1"/>
</dbReference>
<evidence type="ECO:0000256" key="6">
    <source>
        <dbReference type="ARBA" id="ARBA00023163"/>
    </source>
</evidence>
<dbReference type="PROSITE" id="PS00676">
    <property type="entry name" value="SIGMA54_INTERACT_2"/>
    <property type="match status" value="1"/>
</dbReference>
<dbReference type="Gene3D" id="3.30.450.20">
    <property type="entry name" value="PAS domain"/>
    <property type="match status" value="1"/>
</dbReference>
<dbReference type="Gene3D" id="1.10.10.60">
    <property type="entry name" value="Homeodomain-like"/>
    <property type="match status" value="1"/>
</dbReference>
<dbReference type="InterPro" id="IPR025943">
    <property type="entry name" value="Sigma_54_int_dom_ATP-bd_2"/>
</dbReference>
<dbReference type="CDD" id="cd00130">
    <property type="entry name" value="PAS"/>
    <property type="match status" value="1"/>
</dbReference>
<keyword evidence="13" id="KW-1185">Reference proteome</keyword>
<dbReference type="PROSITE" id="PS00688">
    <property type="entry name" value="SIGMA54_INTERACT_3"/>
    <property type="match status" value="1"/>
</dbReference>